<name>A0AAJ1NXD6_9ENTR</name>
<accession>A0AAJ1NXD6</accession>
<reference evidence="1" key="1">
    <citation type="submission" date="2022-09" db="EMBL/GenBank/DDBJ databases">
        <title>Intensive care unit water sources are persistently colonized with multi-drug resistant bacteria and are the site of extensive horizontal gene transfer of antibiotic resistance genes.</title>
        <authorList>
            <person name="Diorio-Toth L."/>
        </authorList>
    </citation>
    <scope>NUCLEOTIDE SEQUENCE</scope>
    <source>
        <strain evidence="1">GD03918</strain>
    </source>
</reference>
<protein>
    <submittedName>
        <fullName evidence="1">Protein Eaa</fullName>
    </submittedName>
</protein>
<gene>
    <name evidence="1" type="ORF">N5C89_33445</name>
</gene>
<organism evidence="1 2">
    <name type="scientific">Klebsiella michiganensis</name>
    <dbReference type="NCBI Taxonomy" id="1134687"/>
    <lineage>
        <taxon>Bacteria</taxon>
        <taxon>Pseudomonadati</taxon>
        <taxon>Pseudomonadota</taxon>
        <taxon>Gammaproteobacteria</taxon>
        <taxon>Enterobacterales</taxon>
        <taxon>Enterobacteriaceae</taxon>
        <taxon>Klebsiella/Raoultella group</taxon>
        <taxon>Klebsiella</taxon>
    </lineage>
</organism>
<dbReference type="EMBL" id="JAOCBF010000215">
    <property type="protein sequence ID" value="MDH0967727.1"/>
    <property type="molecule type" value="Genomic_DNA"/>
</dbReference>
<dbReference type="Proteomes" id="UP001159937">
    <property type="component" value="Unassembled WGS sequence"/>
</dbReference>
<dbReference type="RefSeq" id="WP_279945403.1">
    <property type="nucleotide sequence ID" value="NZ_JAOCBF010000215.1"/>
</dbReference>
<evidence type="ECO:0000313" key="2">
    <source>
        <dbReference type="Proteomes" id="UP001159937"/>
    </source>
</evidence>
<feature type="non-terminal residue" evidence="1">
    <location>
        <position position="119"/>
    </location>
</feature>
<sequence>MTSKSTREERVQSLYDLKIGQVLNQSDIESIKMLARMALAAMDSEPVAWEVKGVLCQSLDEANKYVGIPEPLYLHAQQPVVPDERAAFNAWNNEDNLPIAGVGAKNAAWLAWQARAELA</sequence>
<comment type="caution">
    <text evidence="1">The sequence shown here is derived from an EMBL/GenBank/DDBJ whole genome shotgun (WGS) entry which is preliminary data.</text>
</comment>
<proteinExistence type="predicted"/>
<evidence type="ECO:0000313" key="1">
    <source>
        <dbReference type="EMBL" id="MDH0967727.1"/>
    </source>
</evidence>
<dbReference type="AlphaFoldDB" id="A0AAJ1NXD6"/>